<keyword evidence="3 6" id="KW-0133">Cell shape</keyword>
<dbReference type="GO" id="GO:0005576">
    <property type="term" value="C:extracellular region"/>
    <property type="evidence" value="ECO:0007669"/>
    <property type="project" value="TreeGrafter"/>
</dbReference>
<keyword evidence="4 6" id="KW-0573">Peptidoglycan synthesis</keyword>
<evidence type="ECO:0000313" key="9">
    <source>
        <dbReference type="EMBL" id="QDY77344.1"/>
    </source>
</evidence>
<feature type="active site" description="Proton donor/acceptor" evidence="6">
    <location>
        <position position="198"/>
    </location>
</feature>
<accession>A0A5B8JA83</accession>
<protein>
    <submittedName>
        <fullName evidence="9">L,D-transpeptidase</fullName>
    </submittedName>
</protein>
<dbReference type="PANTHER" id="PTHR30582:SF33">
    <property type="entry name" value="EXPORTED PROTEIN"/>
    <property type="match status" value="1"/>
</dbReference>
<keyword evidence="7" id="KW-0732">Signal</keyword>
<evidence type="ECO:0000313" key="10">
    <source>
        <dbReference type="Proteomes" id="UP000320580"/>
    </source>
</evidence>
<dbReference type="GO" id="GO:0008360">
    <property type="term" value="P:regulation of cell shape"/>
    <property type="evidence" value="ECO:0007669"/>
    <property type="project" value="UniProtKB-UniRule"/>
</dbReference>
<feature type="domain" description="L,D-TPase catalytic" evidence="8">
    <location>
        <begin position="125"/>
        <end position="237"/>
    </location>
</feature>
<name>A0A5B8JA83_9ACTN</name>
<organism evidence="9 10">
    <name type="scientific">Streptomyces qinzhouensis</name>
    <dbReference type="NCBI Taxonomy" id="2599401"/>
    <lineage>
        <taxon>Bacteria</taxon>
        <taxon>Bacillati</taxon>
        <taxon>Actinomycetota</taxon>
        <taxon>Actinomycetes</taxon>
        <taxon>Kitasatosporales</taxon>
        <taxon>Streptomycetaceae</taxon>
        <taxon>Streptomyces</taxon>
    </lineage>
</organism>
<dbReference type="OrthoDB" id="8887048at2"/>
<evidence type="ECO:0000256" key="7">
    <source>
        <dbReference type="SAM" id="SignalP"/>
    </source>
</evidence>
<dbReference type="RefSeq" id="WP_146480682.1">
    <property type="nucleotide sequence ID" value="NZ_CP042266.1"/>
</dbReference>
<evidence type="ECO:0000256" key="4">
    <source>
        <dbReference type="ARBA" id="ARBA00022984"/>
    </source>
</evidence>
<evidence type="ECO:0000256" key="6">
    <source>
        <dbReference type="PROSITE-ProRule" id="PRU01373"/>
    </source>
</evidence>
<keyword evidence="5 6" id="KW-0961">Cell wall biogenesis/degradation</keyword>
<gene>
    <name evidence="9" type="ORF">FQU76_13350</name>
</gene>
<keyword evidence="10" id="KW-1185">Reference proteome</keyword>
<dbReference type="Pfam" id="PF03734">
    <property type="entry name" value="YkuD"/>
    <property type="match status" value="1"/>
</dbReference>
<dbReference type="PANTHER" id="PTHR30582">
    <property type="entry name" value="L,D-TRANSPEPTIDASE"/>
    <property type="match status" value="1"/>
</dbReference>
<dbReference type="InterPro" id="IPR005490">
    <property type="entry name" value="LD_TPept_cat_dom"/>
</dbReference>
<dbReference type="UniPathway" id="UPA00219"/>
<dbReference type="InterPro" id="IPR050979">
    <property type="entry name" value="LD-transpeptidase"/>
</dbReference>
<proteinExistence type="predicted"/>
<dbReference type="GO" id="GO:0071972">
    <property type="term" value="F:peptidoglycan L,D-transpeptidase activity"/>
    <property type="evidence" value="ECO:0007669"/>
    <property type="project" value="TreeGrafter"/>
</dbReference>
<dbReference type="Gene3D" id="2.40.440.10">
    <property type="entry name" value="L,D-transpeptidase catalytic domain-like"/>
    <property type="match status" value="1"/>
</dbReference>
<evidence type="ECO:0000256" key="3">
    <source>
        <dbReference type="ARBA" id="ARBA00022960"/>
    </source>
</evidence>
<feature type="signal peptide" evidence="7">
    <location>
        <begin position="1"/>
        <end position="32"/>
    </location>
</feature>
<dbReference type="SUPFAM" id="SSF141523">
    <property type="entry name" value="L,D-transpeptidase catalytic domain-like"/>
    <property type="match status" value="1"/>
</dbReference>
<dbReference type="CDD" id="cd16913">
    <property type="entry name" value="YkuD_like"/>
    <property type="match status" value="1"/>
</dbReference>
<sequence length="245" mass="26426">MRRKKTGERGSKRTGIAGAAAVALLTGVVAVAGPGSAPAAGAAPARADDCTAGTGPYQRALEEYLKRPVDGVQSPADCVAIRNFQAVNDIQPTDGYANLMTYRTMVAVKARANPNAAGECPVRDYRVTCIDLDRQLLWVQRGRSVVFNPVPIRTGRDSEETRLGWHTIYWRSRDHVSTVYDDAPMPYAQFFNEGQALHGRLDDLYDGGGSAGCVNLKLADAAALWDLLDIDDALYIWGVKPGTEG</sequence>
<dbReference type="EMBL" id="CP042266">
    <property type="protein sequence ID" value="QDY77344.1"/>
    <property type="molecule type" value="Genomic_DNA"/>
</dbReference>
<feature type="chain" id="PRO_5038906176" evidence="7">
    <location>
        <begin position="33"/>
        <end position="245"/>
    </location>
</feature>
<evidence type="ECO:0000256" key="5">
    <source>
        <dbReference type="ARBA" id="ARBA00023316"/>
    </source>
</evidence>
<keyword evidence="2" id="KW-0808">Transferase</keyword>
<reference evidence="9 10" key="1">
    <citation type="submission" date="2019-07" db="EMBL/GenBank/DDBJ databases">
        <authorList>
            <person name="Zhu P."/>
        </authorList>
    </citation>
    <scope>NUCLEOTIDE SEQUENCE [LARGE SCALE GENOMIC DNA]</scope>
    <source>
        <strain evidence="9 10">SSL-25</strain>
    </source>
</reference>
<dbReference type="GO" id="GO:0018104">
    <property type="term" value="P:peptidoglycan-protein cross-linking"/>
    <property type="evidence" value="ECO:0007669"/>
    <property type="project" value="TreeGrafter"/>
</dbReference>
<evidence type="ECO:0000256" key="2">
    <source>
        <dbReference type="ARBA" id="ARBA00022679"/>
    </source>
</evidence>
<dbReference type="GO" id="GO:0016740">
    <property type="term" value="F:transferase activity"/>
    <property type="evidence" value="ECO:0007669"/>
    <property type="project" value="UniProtKB-KW"/>
</dbReference>
<dbReference type="Proteomes" id="UP000320580">
    <property type="component" value="Chromosome"/>
</dbReference>
<dbReference type="KEGG" id="sqz:FQU76_13350"/>
<evidence type="ECO:0000259" key="8">
    <source>
        <dbReference type="PROSITE" id="PS52029"/>
    </source>
</evidence>
<comment type="pathway">
    <text evidence="1 6">Cell wall biogenesis; peptidoglycan biosynthesis.</text>
</comment>
<dbReference type="AlphaFoldDB" id="A0A5B8JA83"/>
<dbReference type="PROSITE" id="PS52029">
    <property type="entry name" value="LD_TPASE"/>
    <property type="match status" value="1"/>
</dbReference>
<evidence type="ECO:0000256" key="1">
    <source>
        <dbReference type="ARBA" id="ARBA00004752"/>
    </source>
</evidence>
<dbReference type="InterPro" id="IPR038063">
    <property type="entry name" value="Transpep_catalytic_dom"/>
</dbReference>
<feature type="active site" description="Nucleophile" evidence="6">
    <location>
        <position position="213"/>
    </location>
</feature>
<dbReference type="GO" id="GO:0071555">
    <property type="term" value="P:cell wall organization"/>
    <property type="evidence" value="ECO:0007669"/>
    <property type="project" value="UniProtKB-UniRule"/>
</dbReference>